<dbReference type="PRINTS" id="PR00766">
    <property type="entry name" value="CUDAOXIDASE"/>
</dbReference>
<dbReference type="InterPro" id="IPR000269">
    <property type="entry name" value="Cu_amine_oxidase"/>
</dbReference>
<dbReference type="OrthoDB" id="5379943at2759"/>
<evidence type="ECO:0000256" key="3">
    <source>
        <dbReference type="RuleBase" id="RU000672"/>
    </source>
</evidence>
<dbReference type="EMBL" id="RQTK01000621">
    <property type="protein sequence ID" value="RUS76964.1"/>
    <property type="molecule type" value="Genomic_DNA"/>
</dbReference>
<keyword evidence="3" id="KW-0560">Oxidoreductase</keyword>
<dbReference type="GO" id="GO:0008131">
    <property type="term" value="F:primary methylamine oxidase activity"/>
    <property type="evidence" value="ECO:0007669"/>
    <property type="project" value="InterPro"/>
</dbReference>
<comment type="similarity">
    <text evidence="3">Belongs to the copper/topaquinone oxidase family.</text>
</comment>
<dbReference type="GO" id="GO:0009308">
    <property type="term" value="P:amine metabolic process"/>
    <property type="evidence" value="ECO:0007669"/>
    <property type="project" value="UniProtKB-UniRule"/>
</dbReference>
<dbReference type="Proteomes" id="UP000271974">
    <property type="component" value="Unassembled WGS sequence"/>
</dbReference>
<comment type="cofactor">
    <cofactor evidence="3">
        <name>Cu cation</name>
        <dbReference type="ChEBI" id="CHEBI:23378"/>
    </cofactor>
    <text evidence="3">Contains 1 topaquinone per subunit.</text>
</comment>
<dbReference type="STRING" id="188477.A0A433T5Y5"/>
<sequence>KERIYLDSASVSGLGNKALVPGGDCPDSATFIPSTVWNQHGDEPGRYDAAFCLFEMNNGYPLRRHMEYLKPNGFYGGMLDSVLTLRTILVVGNYDYVIDFIFHQNGAIETRLMSTGYIMGNVFRAVERQYGFKLENPLTANLHHHMFHLKVDLDISGTSNRYETLNVEPMDTKVCWEKSRDYAQTKFTTHLKRTEQEALYKYDFNHPKYHIVHNDARRNQWGEKRAFRIDLSGMSKNLLPEGRFNEKAISWARHQIAVTKRKENEFRSSSNYGMFDTLDPVVDFSTFYSDNETIVDEDLVFWLSLGLHHIPHTWETHDRHDPPLQLLQGVPQHGLQGRAVCRLQGQGGSRQGSPSRK</sequence>
<keyword evidence="3" id="KW-0479">Metal-binding</keyword>
<organism evidence="5 6">
    <name type="scientific">Elysia chlorotica</name>
    <name type="common">Eastern emerald elysia</name>
    <name type="synonym">Sea slug</name>
    <dbReference type="NCBI Taxonomy" id="188477"/>
    <lineage>
        <taxon>Eukaryota</taxon>
        <taxon>Metazoa</taxon>
        <taxon>Spiralia</taxon>
        <taxon>Lophotrochozoa</taxon>
        <taxon>Mollusca</taxon>
        <taxon>Gastropoda</taxon>
        <taxon>Heterobranchia</taxon>
        <taxon>Euthyneura</taxon>
        <taxon>Panpulmonata</taxon>
        <taxon>Sacoglossa</taxon>
        <taxon>Placobranchoidea</taxon>
        <taxon>Plakobranchidae</taxon>
        <taxon>Elysia</taxon>
    </lineage>
</organism>
<feature type="active site" description="Schiff-base intermediate with substrate; via topaquinone" evidence="1">
    <location>
        <position position="94"/>
    </location>
</feature>
<reference evidence="5 6" key="1">
    <citation type="submission" date="2019-01" db="EMBL/GenBank/DDBJ databases">
        <title>A draft genome assembly of the solar-powered sea slug Elysia chlorotica.</title>
        <authorList>
            <person name="Cai H."/>
            <person name="Li Q."/>
            <person name="Fang X."/>
            <person name="Li J."/>
            <person name="Curtis N.E."/>
            <person name="Altenburger A."/>
            <person name="Shibata T."/>
            <person name="Feng M."/>
            <person name="Maeda T."/>
            <person name="Schwartz J.A."/>
            <person name="Shigenobu S."/>
            <person name="Lundholm N."/>
            <person name="Nishiyama T."/>
            <person name="Yang H."/>
            <person name="Hasebe M."/>
            <person name="Li S."/>
            <person name="Pierce S.K."/>
            <person name="Wang J."/>
        </authorList>
    </citation>
    <scope>NUCLEOTIDE SEQUENCE [LARGE SCALE GENOMIC DNA]</scope>
    <source>
        <strain evidence="5">EC2010</strain>
        <tissue evidence="5">Whole organism of an adult</tissue>
    </source>
</reference>
<keyword evidence="6" id="KW-1185">Reference proteome</keyword>
<dbReference type="InterPro" id="IPR015798">
    <property type="entry name" value="Cu_amine_oxidase_C"/>
</dbReference>
<evidence type="ECO:0000313" key="6">
    <source>
        <dbReference type="Proteomes" id="UP000271974"/>
    </source>
</evidence>
<feature type="non-terminal residue" evidence="5">
    <location>
        <position position="357"/>
    </location>
</feature>
<dbReference type="EC" id="1.4.3.-" evidence="3"/>
<dbReference type="InterPro" id="IPR036460">
    <property type="entry name" value="Cu_amine_oxidase_C_sf"/>
</dbReference>
<feature type="modified residue" description="2',4',5'-topaquinone" evidence="2">
    <location>
        <position position="94"/>
    </location>
</feature>
<keyword evidence="3" id="KW-0186">Copper</keyword>
<dbReference type="SUPFAM" id="SSF49998">
    <property type="entry name" value="Amine oxidase catalytic domain"/>
    <property type="match status" value="1"/>
</dbReference>
<name>A0A433T5Y5_ELYCH</name>
<evidence type="ECO:0000259" key="4">
    <source>
        <dbReference type="Pfam" id="PF01179"/>
    </source>
</evidence>
<dbReference type="AlphaFoldDB" id="A0A433T5Y5"/>
<feature type="active site" description="Proton acceptor" evidence="1">
    <location>
        <position position="7"/>
    </location>
</feature>
<dbReference type="PANTHER" id="PTHR10638">
    <property type="entry name" value="COPPER AMINE OXIDASE"/>
    <property type="match status" value="1"/>
</dbReference>
<gene>
    <name evidence="5" type="ORF">EGW08_015284</name>
</gene>
<keyword evidence="1 3" id="KW-0801">TPQ</keyword>
<feature type="domain" description="Copper amine oxidase catalytic" evidence="4">
    <location>
        <begin position="5"/>
        <end position="313"/>
    </location>
</feature>
<comment type="PTM">
    <text evidence="2 3">Topaquinone (TPQ) is generated by copper-dependent autoxidation of a specific tyrosyl residue.</text>
</comment>
<dbReference type="GO" id="GO:0005507">
    <property type="term" value="F:copper ion binding"/>
    <property type="evidence" value="ECO:0007669"/>
    <property type="project" value="InterPro"/>
</dbReference>
<proteinExistence type="inferred from homology"/>
<dbReference type="Pfam" id="PF01179">
    <property type="entry name" value="Cu_amine_oxid"/>
    <property type="match status" value="1"/>
</dbReference>
<protein>
    <recommendedName>
        <fullName evidence="3">Amine oxidase</fullName>
        <ecNumber evidence="3">1.4.3.-</ecNumber>
    </recommendedName>
</protein>
<feature type="non-terminal residue" evidence="5">
    <location>
        <position position="1"/>
    </location>
</feature>
<accession>A0A433T5Y5</accession>
<dbReference type="PANTHER" id="PTHR10638:SF20">
    <property type="entry name" value="AMINE OXIDASE"/>
    <property type="match status" value="1"/>
</dbReference>
<dbReference type="GO" id="GO:0005886">
    <property type="term" value="C:plasma membrane"/>
    <property type="evidence" value="ECO:0007669"/>
    <property type="project" value="TreeGrafter"/>
</dbReference>
<evidence type="ECO:0000256" key="2">
    <source>
        <dbReference type="PIRSR" id="PIRSR600269-51"/>
    </source>
</evidence>
<dbReference type="GO" id="GO:0048038">
    <property type="term" value="F:quinone binding"/>
    <property type="evidence" value="ECO:0007669"/>
    <property type="project" value="InterPro"/>
</dbReference>
<comment type="caution">
    <text evidence="5">The sequence shown here is derived from an EMBL/GenBank/DDBJ whole genome shotgun (WGS) entry which is preliminary data.</text>
</comment>
<evidence type="ECO:0000256" key="1">
    <source>
        <dbReference type="PIRSR" id="PIRSR600269-50"/>
    </source>
</evidence>
<dbReference type="Gene3D" id="2.70.98.20">
    <property type="entry name" value="Copper amine oxidase, catalytic domain"/>
    <property type="match status" value="1"/>
</dbReference>
<evidence type="ECO:0000313" key="5">
    <source>
        <dbReference type="EMBL" id="RUS76964.1"/>
    </source>
</evidence>